<evidence type="ECO:0000256" key="8">
    <source>
        <dbReference type="ARBA" id="ARBA00078212"/>
    </source>
</evidence>
<dbReference type="STRING" id="419481.SAMN05216233_12146"/>
<evidence type="ECO:0000256" key="5">
    <source>
        <dbReference type="ARBA" id="ARBA00052998"/>
    </source>
</evidence>
<evidence type="ECO:0000256" key="10">
    <source>
        <dbReference type="SAM" id="MobiDB-lite"/>
    </source>
</evidence>
<dbReference type="PANTHER" id="PTHR11986">
    <property type="entry name" value="AMINOTRANSFERASE CLASS III"/>
    <property type="match status" value="1"/>
</dbReference>
<dbReference type="InterPro" id="IPR049704">
    <property type="entry name" value="Aminotrans_3_PPA_site"/>
</dbReference>
<protein>
    <recommendedName>
        <fullName evidence="7">Taurine--pyruvate aminotransferase</fullName>
        <ecNumber evidence="6">2.6.1.77</ecNumber>
    </recommendedName>
    <alternativeName>
        <fullName evidence="8">Taurine:pyruvate aminotransferase</fullName>
    </alternativeName>
</protein>
<gene>
    <name evidence="11" type="ORF">SAMN05216233_12146</name>
</gene>
<evidence type="ECO:0000256" key="9">
    <source>
        <dbReference type="RuleBase" id="RU003560"/>
    </source>
</evidence>
<evidence type="ECO:0000313" key="11">
    <source>
        <dbReference type="EMBL" id="SCY78055.1"/>
    </source>
</evidence>
<dbReference type="RefSeq" id="WP_175469999.1">
    <property type="nucleotide sequence ID" value="NZ_FMUX01000021.1"/>
</dbReference>
<dbReference type="Pfam" id="PF00202">
    <property type="entry name" value="Aminotran_3"/>
    <property type="match status" value="1"/>
</dbReference>
<dbReference type="Gene3D" id="3.40.640.10">
    <property type="entry name" value="Type I PLP-dependent aspartate aminotransferase-like (Major domain)"/>
    <property type="match status" value="1"/>
</dbReference>
<proteinExistence type="inferred from homology"/>
<dbReference type="GO" id="GO:0009447">
    <property type="term" value="P:putrescine catabolic process"/>
    <property type="evidence" value="ECO:0007669"/>
    <property type="project" value="TreeGrafter"/>
</dbReference>
<feature type="region of interest" description="Disordered" evidence="10">
    <location>
        <begin position="1"/>
        <end position="23"/>
    </location>
</feature>
<dbReference type="Gene3D" id="3.90.1150.10">
    <property type="entry name" value="Aspartate Aminotransferase, domain 1"/>
    <property type="match status" value="1"/>
</dbReference>
<comment type="cofactor">
    <cofactor evidence="1">
        <name>pyridoxal 5'-phosphate</name>
        <dbReference type="ChEBI" id="CHEBI:597326"/>
    </cofactor>
</comment>
<accession>A0A1G5IPJ3</accession>
<comment type="similarity">
    <text evidence="9">Belongs to the class-III pyridoxal-phosphate-dependent aminotransferase family.</text>
</comment>
<keyword evidence="4" id="KW-0670">Pyruvate</keyword>
<keyword evidence="12" id="KW-1185">Reference proteome</keyword>
<dbReference type="InterPro" id="IPR005814">
    <property type="entry name" value="Aminotrans_3"/>
</dbReference>
<dbReference type="AlphaFoldDB" id="A0A1G5IPJ3"/>
<evidence type="ECO:0000256" key="1">
    <source>
        <dbReference type="ARBA" id="ARBA00001933"/>
    </source>
</evidence>
<evidence type="ECO:0000256" key="3">
    <source>
        <dbReference type="ARBA" id="ARBA00022898"/>
    </source>
</evidence>
<evidence type="ECO:0000313" key="12">
    <source>
        <dbReference type="Proteomes" id="UP000198870"/>
    </source>
</evidence>
<dbReference type="EMBL" id="FMUX01000021">
    <property type="protein sequence ID" value="SCY78055.1"/>
    <property type="molecule type" value="Genomic_DNA"/>
</dbReference>
<evidence type="ECO:0000256" key="7">
    <source>
        <dbReference type="ARBA" id="ARBA00074603"/>
    </source>
</evidence>
<dbReference type="Proteomes" id="UP000198870">
    <property type="component" value="Unassembled WGS sequence"/>
</dbReference>
<dbReference type="InterPro" id="IPR015422">
    <property type="entry name" value="PyrdxlP-dep_Trfase_small"/>
</dbReference>
<keyword evidence="3 9" id="KW-0663">Pyridoxal phosphate</keyword>
<sequence>MHKRFKEAPAPGPGTPEVPPLEPGEKRAIVKRFSTHLNKGQIRYLRAGHLDILERRRRALGFTDPETGRAMIDCFTSAGCFNVGRGNPAIRNALVEALSSCDMGSCHLLSEAKIRFARQLVSRAPEGLTHLFFAAGGGEAVDCALKLALGATGRPGIISTWKAYHGHTGLALSANGKAHYRKHFEPLMPGVRFAPFNDLDAIRKMAGPDTAAVIIEPVQGEAGIHVADQAYIQGLRELCDELGIFLIFDEVQTGFGRTGALFAAEHYGVSPDILATAKSMGGGLFPNGAVLYAMRKEVTRFLDAWPAFHLSYSGGSDIGCRVSMAVLEEIDRLGLCDNARERGDQFRQALEEIRAENPGIIREVRGIGLMVGIEYLHEFMGPMMSNALAEGGVFAAYSGNAPQVMRFMLPLTVSQEEIEQVVDVIRQAIRTMKALLPVALPAAKIPGVLPLLNSEKIQTVTFNWLRSLESVAHLMTRRGRR</sequence>
<dbReference type="CDD" id="cd00610">
    <property type="entry name" value="OAT_like"/>
    <property type="match status" value="1"/>
</dbReference>
<dbReference type="PROSITE" id="PS00600">
    <property type="entry name" value="AA_TRANSFER_CLASS_3"/>
    <property type="match status" value="1"/>
</dbReference>
<evidence type="ECO:0000256" key="6">
    <source>
        <dbReference type="ARBA" id="ARBA00067057"/>
    </source>
</evidence>
<dbReference type="GO" id="GO:0031299">
    <property type="term" value="F:taurine-pyruvate aminotransferase activity"/>
    <property type="evidence" value="ECO:0007669"/>
    <property type="project" value="UniProtKB-EC"/>
</dbReference>
<comment type="catalytic activity">
    <reaction evidence="5">
        <text>taurine + pyruvate = sulfoacetaldehyde + L-alanine</text>
        <dbReference type="Rhea" id="RHEA:10420"/>
        <dbReference type="ChEBI" id="CHEBI:15361"/>
        <dbReference type="ChEBI" id="CHEBI:57972"/>
        <dbReference type="ChEBI" id="CHEBI:58246"/>
        <dbReference type="ChEBI" id="CHEBI:507393"/>
        <dbReference type="EC" id="2.6.1.77"/>
    </reaction>
    <physiologicalReaction direction="left-to-right" evidence="5">
        <dbReference type="Rhea" id="RHEA:10421"/>
    </physiologicalReaction>
</comment>
<keyword evidence="11" id="KW-0808">Transferase</keyword>
<dbReference type="PANTHER" id="PTHR11986:SF112">
    <property type="entry name" value="PUTRESCINE AMINOTRANSFERASE"/>
    <property type="match status" value="1"/>
</dbReference>
<dbReference type="SUPFAM" id="SSF53383">
    <property type="entry name" value="PLP-dependent transferases"/>
    <property type="match status" value="1"/>
</dbReference>
<keyword evidence="2 11" id="KW-0032">Aminotransferase</keyword>
<evidence type="ECO:0000256" key="2">
    <source>
        <dbReference type="ARBA" id="ARBA00022576"/>
    </source>
</evidence>
<name>A0A1G5IPJ3_9BACT</name>
<feature type="compositionally biased region" description="Pro residues" evidence="10">
    <location>
        <begin position="10"/>
        <end position="22"/>
    </location>
</feature>
<reference evidence="11 12" key="1">
    <citation type="submission" date="2016-10" db="EMBL/GenBank/DDBJ databases">
        <authorList>
            <person name="de Groot N.N."/>
        </authorList>
    </citation>
    <scope>NUCLEOTIDE SEQUENCE [LARGE SCALE GENOMIC DNA]</scope>
    <source>
        <strain evidence="11 12">AA1</strain>
    </source>
</reference>
<dbReference type="GO" id="GO:0033094">
    <property type="term" value="F:putrescine--2-oxoglutarate transaminase activity"/>
    <property type="evidence" value="ECO:0007669"/>
    <property type="project" value="TreeGrafter"/>
</dbReference>
<evidence type="ECO:0000256" key="4">
    <source>
        <dbReference type="ARBA" id="ARBA00023317"/>
    </source>
</evidence>
<dbReference type="EC" id="2.6.1.77" evidence="6"/>
<dbReference type="InterPro" id="IPR015424">
    <property type="entry name" value="PyrdxlP-dep_Trfase"/>
</dbReference>
<dbReference type="InterPro" id="IPR015421">
    <property type="entry name" value="PyrdxlP-dep_Trfase_major"/>
</dbReference>
<dbReference type="GO" id="GO:0030170">
    <property type="term" value="F:pyridoxal phosphate binding"/>
    <property type="evidence" value="ECO:0007669"/>
    <property type="project" value="InterPro"/>
</dbReference>
<dbReference type="FunFam" id="3.40.640.10:FF:000004">
    <property type="entry name" value="Acetylornithine aminotransferase"/>
    <property type="match status" value="1"/>
</dbReference>
<dbReference type="GO" id="GO:0042802">
    <property type="term" value="F:identical protein binding"/>
    <property type="evidence" value="ECO:0007669"/>
    <property type="project" value="TreeGrafter"/>
</dbReference>
<organism evidence="11 12">
    <name type="scientific">Desulfoluna spongiiphila</name>
    <dbReference type="NCBI Taxonomy" id="419481"/>
    <lineage>
        <taxon>Bacteria</taxon>
        <taxon>Pseudomonadati</taxon>
        <taxon>Thermodesulfobacteriota</taxon>
        <taxon>Desulfobacteria</taxon>
        <taxon>Desulfobacterales</taxon>
        <taxon>Desulfolunaceae</taxon>
        <taxon>Desulfoluna</taxon>
    </lineage>
</organism>
<dbReference type="InterPro" id="IPR050103">
    <property type="entry name" value="Class-III_PLP-dep_AT"/>
</dbReference>